<comment type="similarity">
    <text evidence="2">Belongs to the TfdA dioxygenase family.</text>
</comment>
<evidence type="ECO:0000256" key="4">
    <source>
        <dbReference type="ARBA" id="ARBA00022964"/>
    </source>
</evidence>
<evidence type="ECO:0000256" key="2">
    <source>
        <dbReference type="ARBA" id="ARBA00005896"/>
    </source>
</evidence>
<evidence type="ECO:0000256" key="6">
    <source>
        <dbReference type="ARBA" id="ARBA00023004"/>
    </source>
</evidence>
<dbReference type="PANTHER" id="PTHR30468">
    <property type="entry name" value="ALPHA-KETOGLUTARATE-DEPENDENT SULFONATE DIOXYGENASE"/>
    <property type="match status" value="1"/>
</dbReference>
<name>A0A382CS28_9ZZZZ</name>
<dbReference type="GO" id="GO:0005737">
    <property type="term" value="C:cytoplasm"/>
    <property type="evidence" value="ECO:0007669"/>
    <property type="project" value="TreeGrafter"/>
</dbReference>
<reference evidence="8" key="1">
    <citation type="submission" date="2018-05" db="EMBL/GenBank/DDBJ databases">
        <authorList>
            <person name="Lanie J.A."/>
            <person name="Ng W.-L."/>
            <person name="Kazmierczak K.M."/>
            <person name="Andrzejewski T.M."/>
            <person name="Davidsen T.M."/>
            <person name="Wayne K.J."/>
            <person name="Tettelin H."/>
            <person name="Glass J.I."/>
            <person name="Rusch D."/>
            <person name="Podicherti R."/>
            <person name="Tsui H.-C.T."/>
            <person name="Winkler M.E."/>
        </authorList>
    </citation>
    <scope>NUCLEOTIDE SEQUENCE</scope>
</reference>
<dbReference type="InterPro" id="IPR042098">
    <property type="entry name" value="TauD-like_sf"/>
</dbReference>
<keyword evidence="3" id="KW-0479">Metal-binding</keyword>
<organism evidence="8">
    <name type="scientific">marine metagenome</name>
    <dbReference type="NCBI Taxonomy" id="408172"/>
    <lineage>
        <taxon>unclassified sequences</taxon>
        <taxon>metagenomes</taxon>
        <taxon>ecological metagenomes</taxon>
    </lineage>
</organism>
<accession>A0A382CS28</accession>
<comment type="cofactor">
    <cofactor evidence="1">
        <name>Fe(2+)</name>
        <dbReference type="ChEBI" id="CHEBI:29033"/>
    </cofactor>
</comment>
<gene>
    <name evidence="8" type="ORF">METZ01_LOCUS181478</name>
</gene>
<feature type="domain" description="TauD/TfdA-like" evidence="7">
    <location>
        <begin position="17"/>
        <end position="285"/>
    </location>
</feature>
<dbReference type="SUPFAM" id="SSF51197">
    <property type="entry name" value="Clavaminate synthase-like"/>
    <property type="match status" value="1"/>
</dbReference>
<dbReference type="Pfam" id="PF02668">
    <property type="entry name" value="TauD"/>
    <property type="match status" value="1"/>
</dbReference>
<dbReference type="AlphaFoldDB" id="A0A382CS28"/>
<sequence length="310" mass="35082">MVTTNPKTYPCSEQILVKPLTVHIGAEIHGVDLAKPLSSLEVTAIRNALLRWKVVFFRQQYLTHAQHIEFARQFGDPTAGHVVFGGDSEYPELYPVTKHRTALAARPSATRVWTDWHTDVTAAINPPFASILRAVVVPPYGGDTQWLNMAAAYEALSTPMQTFLNTLRAVHRFKRATDGDNADDYNEMVDSNPIEAEHPMITVHPETGEKALFTNQEFTGSIVGLTPKESKFLLEYLWEHCIRPEFIVRFRWEKGSIAFWDNRTTQHQAVRDVFDSEFDREFYRVTLNGTIPVGVDGRLSKKLSGEPIKA</sequence>
<evidence type="ECO:0000256" key="3">
    <source>
        <dbReference type="ARBA" id="ARBA00022723"/>
    </source>
</evidence>
<feature type="non-terminal residue" evidence="8">
    <location>
        <position position="310"/>
    </location>
</feature>
<keyword evidence="5" id="KW-0560">Oxidoreductase</keyword>
<dbReference type="EMBL" id="UINC01035737">
    <property type="protein sequence ID" value="SVB28624.1"/>
    <property type="molecule type" value="Genomic_DNA"/>
</dbReference>
<keyword evidence="4" id="KW-0223">Dioxygenase</keyword>
<dbReference type="Gene3D" id="3.60.130.10">
    <property type="entry name" value="Clavaminate synthase-like"/>
    <property type="match status" value="1"/>
</dbReference>
<evidence type="ECO:0000256" key="5">
    <source>
        <dbReference type="ARBA" id="ARBA00023002"/>
    </source>
</evidence>
<dbReference type="GO" id="GO:0016706">
    <property type="term" value="F:2-oxoglutarate-dependent dioxygenase activity"/>
    <property type="evidence" value="ECO:0007669"/>
    <property type="project" value="TreeGrafter"/>
</dbReference>
<protein>
    <recommendedName>
        <fullName evidence="7">TauD/TfdA-like domain-containing protein</fullName>
    </recommendedName>
</protein>
<evidence type="ECO:0000256" key="1">
    <source>
        <dbReference type="ARBA" id="ARBA00001954"/>
    </source>
</evidence>
<dbReference type="PANTHER" id="PTHR30468:SF5">
    <property type="entry name" value="ALPHA-KETOGLUTARATE-DEPENDENT SULFATE ESTER DIOXYGENASE"/>
    <property type="match status" value="1"/>
</dbReference>
<keyword evidence="6" id="KW-0408">Iron</keyword>
<evidence type="ECO:0000313" key="8">
    <source>
        <dbReference type="EMBL" id="SVB28624.1"/>
    </source>
</evidence>
<proteinExistence type="inferred from homology"/>
<dbReference type="GO" id="GO:0046872">
    <property type="term" value="F:metal ion binding"/>
    <property type="evidence" value="ECO:0007669"/>
    <property type="project" value="UniProtKB-KW"/>
</dbReference>
<evidence type="ECO:0000259" key="7">
    <source>
        <dbReference type="Pfam" id="PF02668"/>
    </source>
</evidence>
<dbReference type="InterPro" id="IPR003819">
    <property type="entry name" value="TauD/TfdA-like"/>
</dbReference>
<dbReference type="InterPro" id="IPR051323">
    <property type="entry name" value="AtsK-like"/>
</dbReference>